<dbReference type="AlphaFoldDB" id="I3S949"/>
<organism evidence="1">
    <name type="scientific">Lotus japonicus</name>
    <name type="common">Lotus corniculatus var. japonicus</name>
    <dbReference type="NCBI Taxonomy" id="34305"/>
    <lineage>
        <taxon>Eukaryota</taxon>
        <taxon>Viridiplantae</taxon>
        <taxon>Streptophyta</taxon>
        <taxon>Embryophyta</taxon>
        <taxon>Tracheophyta</taxon>
        <taxon>Spermatophyta</taxon>
        <taxon>Magnoliopsida</taxon>
        <taxon>eudicotyledons</taxon>
        <taxon>Gunneridae</taxon>
        <taxon>Pentapetalae</taxon>
        <taxon>rosids</taxon>
        <taxon>fabids</taxon>
        <taxon>Fabales</taxon>
        <taxon>Fabaceae</taxon>
        <taxon>Papilionoideae</taxon>
        <taxon>50 kb inversion clade</taxon>
        <taxon>NPAAA clade</taxon>
        <taxon>Hologalegina</taxon>
        <taxon>robinioid clade</taxon>
        <taxon>Loteae</taxon>
        <taxon>Lotus</taxon>
    </lineage>
</organism>
<protein>
    <submittedName>
        <fullName evidence="1">Uncharacterized protein</fullName>
    </submittedName>
</protein>
<reference evidence="1" key="1">
    <citation type="submission" date="2012-05" db="EMBL/GenBank/DDBJ databases">
        <authorList>
            <person name="Krishnakumar V."/>
            <person name="Cheung F."/>
            <person name="Xiao Y."/>
            <person name="Chan A."/>
            <person name="Moskal W.A."/>
            <person name="Town C.D."/>
        </authorList>
    </citation>
    <scope>NUCLEOTIDE SEQUENCE</scope>
</reference>
<proteinExistence type="evidence at transcript level"/>
<evidence type="ECO:0000313" key="1">
    <source>
        <dbReference type="EMBL" id="AFK36791.1"/>
    </source>
</evidence>
<sequence>MFVLLSFSPLPSLRWTTFLGTTLELQVTWWAMEATSLRELTTEVHPLFPSRLTVHLSPAAVVMLLGIVAKGAILMSLPVLLLAVLMHMMTLLMKEITMSKQSQQPTTMLL</sequence>
<accession>I3S949</accession>
<dbReference type="EMBL" id="BT136996">
    <property type="protein sequence ID" value="AFK36791.1"/>
    <property type="molecule type" value="mRNA"/>
</dbReference>
<name>I3S949_LOTJA</name>